<evidence type="ECO:0000256" key="3">
    <source>
        <dbReference type="ARBA" id="ARBA00023136"/>
    </source>
</evidence>
<dbReference type="RefSeq" id="WP_007418609.1">
    <property type="nucleotide sequence ID" value="NZ_ABOX02000072.1"/>
</dbReference>
<evidence type="ECO:0000259" key="5">
    <source>
        <dbReference type="PROSITE" id="PS50850"/>
    </source>
</evidence>
<name>B9XS26_PEDPL</name>
<sequence>MATDSQTSTGAVPTERSKTGLYSWVNVVLAALLMLATLPGRTQGLGMITEPLLKDLHLDRVDYAQINLWATLLGAAFCLPTGYLVDRFGLRLVSATLTFLLGLVVWQMSSLTSGLVALFILITLTRAFGQSALSVVSITAVGKSFSKGLGLAMGVYSFLLSMFFVIAFGLVGYSVTNRGWRTAWLQIAVGLLFVITPLAFLFLKEQSKLVQSATVETSSDSDVSNPSSSMRLSEALKTPAFWIFGGGTALFALVSSGLGLFNEAVLAEHGFGKQTYFNFLMATTFIALLGQLICGWLTLHWPLRRLMGVGLGLYALALGLLPFIKTTTQLWTFAVLIGGAGGFITVMFFAVWSHAFGRAHLGRIQGVAQILTVLASASGPLLFAKCAEHYHSYNPVLFILTPGVLLLAIASWKVSLPKLAPTHDESLLIKPAV</sequence>
<keyword evidence="2 4" id="KW-1133">Transmembrane helix</keyword>
<feature type="transmembrane region" description="Helical" evidence="4">
    <location>
        <begin position="395"/>
        <end position="412"/>
    </location>
</feature>
<dbReference type="Proteomes" id="UP000003688">
    <property type="component" value="Unassembled WGS sequence"/>
</dbReference>
<evidence type="ECO:0000313" key="6">
    <source>
        <dbReference type="EMBL" id="EEF57358.1"/>
    </source>
</evidence>
<dbReference type="PANTHER" id="PTHR11360:SF308">
    <property type="entry name" value="BLL3089 PROTEIN"/>
    <property type="match status" value="1"/>
</dbReference>
<feature type="transmembrane region" description="Helical" evidence="4">
    <location>
        <begin position="306"/>
        <end position="324"/>
    </location>
</feature>
<feature type="transmembrane region" description="Helical" evidence="4">
    <location>
        <begin position="330"/>
        <end position="352"/>
    </location>
</feature>
<comment type="caution">
    <text evidence="6">The sequence shown here is derived from an EMBL/GenBank/DDBJ whole genome shotgun (WGS) entry which is preliminary data.</text>
</comment>
<feature type="transmembrane region" description="Helical" evidence="4">
    <location>
        <begin position="364"/>
        <end position="383"/>
    </location>
</feature>
<reference evidence="6 7" key="1">
    <citation type="journal article" date="2011" name="J. Bacteriol.">
        <title>Genome sequence of 'Pedosphaera parvula' Ellin514, an aerobic Verrucomicrobial isolate from pasture soil.</title>
        <authorList>
            <person name="Kant R."/>
            <person name="van Passel M.W."/>
            <person name="Sangwan P."/>
            <person name="Palva A."/>
            <person name="Lucas S."/>
            <person name="Copeland A."/>
            <person name="Lapidus A."/>
            <person name="Glavina Del Rio T."/>
            <person name="Dalin E."/>
            <person name="Tice H."/>
            <person name="Bruce D."/>
            <person name="Goodwin L."/>
            <person name="Pitluck S."/>
            <person name="Chertkov O."/>
            <person name="Larimer F.W."/>
            <person name="Land M.L."/>
            <person name="Hauser L."/>
            <person name="Brettin T.S."/>
            <person name="Detter J.C."/>
            <person name="Han S."/>
            <person name="de Vos W.M."/>
            <person name="Janssen P.H."/>
            <person name="Smidt H."/>
        </authorList>
    </citation>
    <scope>NUCLEOTIDE SEQUENCE [LARGE SCALE GENOMIC DNA]</scope>
    <source>
        <strain evidence="6 7">Ellin514</strain>
    </source>
</reference>
<evidence type="ECO:0000256" key="4">
    <source>
        <dbReference type="SAM" id="Phobius"/>
    </source>
</evidence>
<evidence type="ECO:0000256" key="1">
    <source>
        <dbReference type="ARBA" id="ARBA00022692"/>
    </source>
</evidence>
<gene>
    <name evidence="6" type="ORF">Cflav_PD0579</name>
</gene>
<proteinExistence type="predicted"/>
<dbReference type="STRING" id="320771.Cflav_PD0579"/>
<feature type="transmembrane region" description="Helical" evidence="4">
    <location>
        <begin position="66"/>
        <end position="85"/>
    </location>
</feature>
<feature type="transmembrane region" description="Helical" evidence="4">
    <location>
        <begin position="276"/>
        <end position="299"/>
    </location>
</feature>
<dbReference type="PROSITE" id="PS50850">
    <property type="entry name" value="MFS"/>
    <property type="match status" value="1"/>
</dbReference>
<protein>
    <submittedName>
        <fullName evidence="6">Major facilitator superfamily MFS_1</fullName>
    </submittedName>
</protein>
<feature type="transmembrane region" description="Helical" evidence="4">
    <location>
        <begin position="183"/>
        <end position="203"/>
    </location>
</feature>
<dbReference type="GO" id="GO:0022857">
    <property type="term" value="F:transmembrane transporter activity"/>
    <property type="evidence" value="ECO:0007669"/>
    <property type="project" value="InterPro"/>
</dbReference>
<keyword evidence="1 4" id="KW-0812">Transmembrane</keyword>
<feature type="transmembrane region" description="Helical" evidence="4">
    <location>
        <begin position="148"/>
        <end position="171"/>
    </location>
</feature>
<dbReference type="EMBL" id="ABOX02000072">
    <property type="protein sequence ID" value="EEF57358.1"/>
    <property type="molecule type" value="Genomic_DNA"/>
</dbReference>
<accession>B9XS26</accession>
<feature type="transmembrane region" description="Helical" evidence="4">
    <location>
        <begin position="240"/>
        <end position="261"/>
    </location>
</feature>
<evidence type="ECO:0000313" key="7">
    <source>
        <dbReference type="Proteomes" id="UP000003688"/>
    </source>
</evidence>
<keyword evidence="7" id="KW-1185">Reference proteome</keyword>
<evidence type="ECO:0000256" key="2">
    <source>
        <dbReference type="ARBA" id="ARBA00022989"/>
    </source>
</evidence>
<dbReference type="Gene3D" id="1.20.1250.20">
    <property type="entry name" value="MFS general substrate transporter like domains"/>
    <property type="match status" value="2"/>
</dbReference>
<dbReference type="InterPro" id="IPR036259">
    <property type="entry name" value="MFS_trans_sf"/>
</dbReference>
<dbReference type="SUPFAM" id="SSF103473">
    <property type="entry name" value="MFS general substrate transporter"/>
    <property type="match status" value="1"/>
</dbReference>
<keyword evidence="3 4" id="KW-0472">Membrane</keyword>
<feature type="transmembrane region" description="Helical" evidence="4">
    <location>
        <begin position="92"/>
        <end position="109"/>
    </location>
</feature>
<dbReference type="InterPro" id="IPR020846">
    <property type="entry name" value="MFS_dom"/>
</dbReference>
<feature type="domain" description="Major facilitator superfamily (MFS) profile" evidence="5">
    <location>
        <begin position="25"/>
        <end position="420"/>
    </location>
</feature>
<organism evidence="6 7">
    <name type="scientific">Pedosphaera parvula (strain Ellin514)</name>
    <dbReference type="NCBI Taxonomy" id="320771"/>
    <lineage>
        <taxon>Bacteria</taxon>
        <taxon>Pseudomonadati</taxon>
        <taxon>Verrucomicrobiota</taxon>
        <taxon>Pedosphaerae</taxon>
        <taxon>Pedosphaerales</taxon>
        <taxon>Pedosphaeraceae</taxon>
        <taxon>Pedosphaera</taxon>
    </lineage>
</organism>
<dbReference type="PANTHER" id="PTHR11360">
    <property type="entry name" value="MONOCARBOXYLATE TRANSPORTER"/>
    <property type="match status" value="1"/>
</dbReference>
<dbReference type="Pfam" id="PF07690">
    <property type="entry name" value="MFS_1"/>
    <property type="match status" value="1"/>
</dbReference>
<dbReference type="InterPro" id="IPR011701">
    <property type="entry name" value="MFS"/>
</dbReference>
<dbReference type="AlphaFoldDB" id="B9XS26"/>
<dbReference type="InterPro" id="IPR050327">
    <property type="entry name" value="Proton-linked_MCT"/>
</dbReference>
<dbReference type="OrthoDB" id="182417at2"/>
<feature type="transmembrane region" description="Helical" evidence="4">
    <location>
        <begin position="21"/>
        <end position="38"/>
    </location>
</feature>